<keyword evidence="3 9" id="KW-0813">Transport</keyword>
<dbReference type="Gene3D" id="1.10.3720.10">
    <property type="entry name" value="MetI-like"/>
    <property type="match status" value="1"/>
</dbReference>
<keyword evidence="12" id="KW-1185">Reference proteome</keyword>
<evidence type="ECO:0000313" key="12">
    <source>
        <dbReference type="Proteomes" id="UP001629432"/>
    </source>
</evidence>
<reference evidence="11 12" key="1">
    <citation type="journal article" date="2024" name="Chem. Sci.">
        <title>Discovery of megapolipeptins by genome mining of a Burkholderiales bacteria collection.</title>
        <authorList>
            <person name="Paulo B.S."/>
            <person name="Recchia M.J.J."/>
            <person name="Lee S."/>
            <person name="Fergusson C.H."/>
            <person name="Romanowski S.B."/>
            <person name="Hernandez A."/>
            <person name="Krull N."/>
            <person name="Liu D.Y."/>
            <person name="Cavanagh H."/>
            <person name="Bos A."/>
            <person name="Gray C.A."/>
            <person name="Murphy B.T."/>
            <person name="Linington R.G."/>
            <person name="Eustaquio A.S."/>
        </authorList>
    </citation>
    <scope>NUCLEOTIDE SEQUENCE [LARGE SCALE GENOMIC DNA]</scope>
    <source>
        <strain evidence="11 12">RL17-338-BIC-A</strain>
    </source>
</reference>
<dbReference type="Proteomes" id="UP001629432">
    <property type="component" value="Unassembled WGS sequence"/>
</dbReference>
<evidence type="ECO:0000313" key="11">
    <source>
        <dbReference type="EMBL" id="MFM0639281.1"/>
    </source>
</evidence>
<protein>
    <submittedName>
        <fullName evidence="11">Amino acid ABC transporter permease</fullName>
    </submittedName>
</protein>
<evidence type="ECO:0000256" key="1">
    <source>
        <dbReference type="ARBA" id="ARBA00004429"/>
    </source>
</evidence>
<dbReference type="SUPFAM" id="SSF161098">
    <property type="entry name" value="MetI-like"/>
    <property type="match status" value="1"/>
</dbReference>
<sequence length="240" mass="26094">MKFDPSIIFDNAPLFLHGALLTLEICVCALLIGYLMGILLALMRIAPQRLLRLLSGGWITLIRGVPFIILLFVVHYGLPFAGVRLPSIVTGTVSLATFASVYYAEVIRAAVQALPTGQYQSARAIGMSPFQATRHVIVPQILRALVPPSTNVTLTMMKESAVLSSVTVPELSYQGLIVQGNTFAPFEVFAAVAGLYWLIAIATAEAARWLERHTGGAQDARISRNALAERYLSLEKRGVQ</sequence>
<evidence type="ECO:0000256" key="8">
    <source>
        <dbReference type="ARBA" id="ARBA00023136"/>
    </source>
</evidence>
<evidence type="ECO:0000256" key="5">
    <source>
        <dbReference type="ARBA" id="ARBA00022692"/>
    </source>
</evidence>
<proteinExistence type="inferred from homology"/>
<comment type="similarity">
    <text evidence="2">Belongs to the binding-protein-dependent transport system permease family. HisMQ subfamily.</text>
</comment>
<feature type="transmembrane region" description="Helical" evidence="9">
    <location>
        <begin position="20"/>
        <end position="42"/>
    </location>
</feature>
<keyword evidence="4" id="KW-1003">Cell membrane</keyword>
<evidence type="ECO:0000256" key="2">
    <source>
        <dbReference type="ARBA" id="ARBA00010072"/>
    </source>
</evidence>
<feature type="domain" description="ABC transmembrane type-1" evidence="10">
    <location>
        <begin position="19"/>
        <end position="207"/>
    </location>
</feature>
<feature type="transmembrane region" description="Helical" evidence="9">
    <location>
        <begin position="84"/>
        <end position="104"/>
    </location>
</feature>
<evidence type="ECO:0000259" key="10">
    <source>
        <dbReference type="PROSITE" id="PS50928"/>
    </source>
</evidence>
<dbReference type="EMBL" id="JAQQCF010000019">
    <property type="protein sequence ID" value="MFM0639281.1"/>
    <property type="molecule type" value="Genomic_DNA"/>
</dbReference>
<evidence type="ECO:0000256" key="9">
    <source>
        <dbReference type="RuleBase" id="RU363032"/>
    </source>
</evidence>
<keyword evidence="5 9" id="KW-0812">Transmembrane</keyword>
<comment type="caution">
    <text evidence="11">The sequence shown here is derived from an EMBL/GenBank/DDBJ whole genome shotgun (WGS) entry which is preliminary data.</text>
</comment>
<evidence type="ECO:0000256" key="4">
    <source>
        <dbReference type="ARBA" id="ARBA00022475"/>
    </source>
</evidence>
<dbReference type="Pfam" id="PF00528">
    <property type="entry name" value="BPD_transp_1"/>
    <property type="match status" value="1"/>
</dbReference>
<dbReference type="InterPro" id="IPR010065">
    <property type="entry name" value="AA_ABC_transptr_permease_3TM"/>
</dbReference>
<dbReference type="InterPro" id="IPR043429">
    <property type="entry name" value="ArtM/GltK/GlnP/TcyL/YhdX-like"/>
</dbReference>
<dbReference type="PANTHER" id="PTHR30614">
    <property type="entry name" value="MEMBRANE COMPONENT OF AMINO ACID ABC TRANSPORTER"/>
    <property type="match status" value="1"/>
</dbReference>
<dbReference type="NCBIfam" id="TIGR01726">
    <property type="entry name" value="HEQRo_perm_3TM"/>
    <property type="match status" value="1"/>
</dbReference>
<evidence type="ECO:0000256" key="7">
    <source>
        <dbReference type="ARBA" id="ARBA00022989"/>
    </source>
</evidence>
<dbReference type="InterPro" id="IPR035906">
    <property type="entry name" value="MetI-like_sf"/>
</dbReference>
<gene>
    <name evidence="11" type="ORF">PQQ63_21575</name>
</gene>
<evidence type="ECO:0000256" key="6">
    <source>
        <dbReference type="ARBA" id="ARBA00022970"/>
    </source>
</evidence>
<keyword evidence="7 9" id="KW-1133">Transmembrane helix</keyword>
<accession>A0ABW9DWU5</accession>
<dbReference type="CDD" id="cd06261">
    <property type="entry name" value="TM_PBP2"/>
    <property type="match status" value="1"/>
</dbReference>
<name>A0ABW9DWU5_9BURK</name>
<keyword evidence="6" id="KW-0029">Amino-acid transport</keyword>
<dbReference type="RefSeq" id="WP_408233030.1">
    <property type="nucleotide sequence ID" value="NZ_JAQQCF010000019.1"/>
</dbReference>
<feature type="transmembrane region" description="Helical" evidence="9">
    <location>
        <begin position="54"/>
        <end position="78"/>
    </location>
</feature>
<evidence type="ECO:0000256" key="3">
    <source>
        <dbReference type="ARBA" id="ARBA00022448"/>
    </source>
</evidence>
<organism evidence="11 12">
    <name type="scientific">Paraburkholderia metrosideri</name>
    <dbReference type="NCBI Taxonomy" id="580937"/>
    <lineage>
        <taxon>Bacteria</taxon>
        <taxon>Pseudomonadati</taxon>
        <taxon>Pseudomonadota</taxon>
        <taxon>Betaproteobacteria</taxon>
        <taxon>Burkholderiales</taxon>
        <taxon>Burkholderiaceae</taxon>
        <taxon>Paraburkholderia</taxon>
    </lineage>
</organism>
<dbReference type="PANTHER" id="PTHR30614:SF0">
    <property type="entry name" value="L-CYSTINE TRANSPORT SYSTEM PERMEASE PROTEIN TCYL"/>
    <property type="match status" value="1"/>
</dbReference>
<keyword evidence="8 9" id="KW-0472">Membrane</keyword>
<comment type="subcellular location">
    <subcellularLocation>
        <location evidence="1">Cell inner membrane</location>
        <topology evidence="1">Multi-pass membrane protein</topology>
    </subcellularLocation>
    <subcellularLocation>
        <location evidence="9">Cell membrane</location>
        <topology evidence="9">Multi-pass membrane protein</topology>
    </subcellularLocation>
</comment>
<dbReference type="PROSITE" id="PS50928">
    <property type="entry name" value="ABC_TM1"/>
    <property type="match status" value="1"/>
</dbReference>
<dbReference type="InterPro" id="IPR000515">
    <property type="entry name" value="MetI-like"/>
</dbReference>